<evidence type="ECO:0000259" key="3">
    <source>
        <dbReference type="PROSITE" id="PS50888"/>
    </source>
</evidence>
<feature type="coiled-coil region" evidence="1">
    <location>
        <begin position="315"/>
        <end position="349"/>
    </location>
</feature>
<evidence type="ECO:0000313" key="6">
    <source>
        <dbReference type="Proteomes" id="UP000760860"/>
    </source>
</evidence>
<feature type="compositionally biased region" description="Polar residues" evidence="2">
    <location>
        <begin position="260"/>
        <end position="269"/>
    </location>
</feature>
<dbReference type="VEuPathDB" id="FungiDB:PC110_g10962"/>
<feature type="region of interest" description="Disordered" evidence="2">
    <location>
        <begin position="260"/>
        <end position="286"/>
    </location>
</feature>
<dbReference type="GO" id="GO:0046983">
    <property type="term" value="F:protein dimerization activity"/>
    <property type="evidence" value="ECO:0007669"/>
    <property type="project" value="InterPro"/>
</dbReference>
<feature type="compositionally biased region" description="Low complexity" evidence="2">
    <location>
        <begin position="422"/>
        <end position="433"/>
    </location>
</feature>
<dbReference type="EMBL" id="RCMV01000326">
    <property type="protein sequence ID" value="KAG3219120.1"/>
    <property type="molecule type" value="Genomic_DNA"/>
</dbReference>
<feature type="region of interest" description="Disordered" evidence="2">
    <location>
        <begin position="422"/>
        <end position="457"/>
    </location>
</feature>
<evidence type="ECO:0000256" key="2">
    <source>
        <dbReference type="SAM" id="MobiDB-lite"/>
    </source>
</evidence>
<proteinExistence type="predicted"/>
<dbReference type="InterPro" id="IPR036638">
    <property type="entry name" value="HLH_DNA-bd_sf"/>
</dbReference>
<dbReference type="Proteomes" id="UP000760860">
    <property type="component" value="Unassembled WGS sequence"/>
</dbReference>
<dbReference type="Gene3D" id="4.10.280.10">
    <property type="entry name" value="Helix-loop-helix DNA-binding domain"/>
    <property type="match status" value="1"/>
</dbReference>
<organism evidence="5 6">
    <name type="scientific">Phytophthora cactorum</name>
    <dbReference type="NCBI Taxonomy" id="29920"/>
    <lineage>
        <taxon>Eukaryota</taxon>
        <taxon>Sar</taxon>
        <taxon>Stramenopiles</taxon>
        <taxon>Oomycota</taxon>
        <taxon>Peronosporomycetes</taxon>
        <taxon>Peronosporales</taxon>
        <taxon>Peronosporaceae</taxon>
        <taxon>Phytophthora</taxon>
    </lineage>
</organism>
<dbReference type="InterPro" id="IPR011598">
    <property type="entry name" value="bHLH_dom"/>
</dbReference>
<name>A0A8T1I2I6_9STRA</name>
<accession>A0A8T1I2I6</accession>
<comment type="caution">
    <text evidence="5">The sequence shown here is derived from an EMBL/GenBank/DDBJ whole genome shotgun (WGS) entry which is preliminary data.</text>
</comment>
<reference evidence="5" key="1">
    <citation type="submission" date="2018-05" db="EMBL/GenBank/DDBJ databases">
        <title>Effector identification in a new, highly contiguous assembly of the strawberry crown rot pathogen Phytophthora cactorum.</title>
        <authorList>
            <person name="Armitage A.D."/>
            <person name="Nellist C.F."/>
            <person name="Bates H."/>
            <person name="Vickerstaff R.J."/>
            <person name="Harrison R.J."/>
        </authorList>
    </citation>
    <scope>NUCLEOTIDE SEQUENCE</scope>
    <source>
        <strain evidence="4">4040</strain>
        <strain evidence="5">P421</strain>
    </source>
</reference>
<gene>
    <name evidence="4" type="ORF">PC117_g9728</name>
    <name evidence="5" type="ORF">PC129_g10089</name>
</gene>
<evidence type="ECO:0000313" key="4">
    <source>
        <dbReference type="EMBL" id="KAG2942566.1"/>
    </source>
</evidence>
<dbReference type="Pfam" id="PF00010">
    <property type="entry name" value="HLH"/>
    <property type="match status" value="1"/>
</dbReference>
<dbReference type="SMART" id="SM00353">
    <property type="entry name" value="HLH"/>
    <property type="match status" value="1"/>
</dbReference>
<feature type="compositionally biased region" description="Polar residues" evidence="2">
    <location>
        <begin position="103"/>
        <end position="114"/>
    </location>
</feature>
<feature type="domain" description="BHLH" evidence="3">
    <location>
        <begin position="276"/>
        <end position="325"/>
    </location>
</feature>
<feature type="region of interest" description="Disordered" evidence="2">
    <location>
        <begin position="88"/>
        <end position="114"/>
    </location>
</feature>
<evidence type="ECO:0000256" key="1">
    <source>
        <dbReference type="SAM" id="Coils"/>
    </source>
</evidence>
<evidence type="ECO:0000313" key="5">
    <source>
        <dbReference type="EMBL" id="KAG3219120.1"/>
    </source>
</evidence>
<keyword evidence="1" id="KW-0175">Coiled coil</keyword>
<dbReference type="EMBL" id="RCMK01000227">
    <property type="protein sequence ID" value="KAG2942566.1"/>
    <property type="molecule type" value="Genomic_DNA"/>
</dbReference>
<dbReference type="SUPFAM" id="SSF47459">
    <property type="entry name" value="HLH, helix-loop-helix DNA-binding domain"/>
    <property type="match status" value="1"/>
</dbReference>
<dbReference type="PROSITE" id="PS50888">
    <property type="entry name" value="BHLH"/>
    <property type="match status" value="1"/>
</dbReference>
<dbReference type="AlphaFoldDB" id="A0A8T1I2I6"/>
<dbReference type="Proteomes" id="UP000736787">
    <property type="component" value="Unassembled WGS sequence"/>
</dbReference>
<protein>
    <recommendedName>
        <fullName evidence="3">BHLH domain-containing protein</fullName>
    </recommendedName>
</protein>
<sequence length="457" mass="49151">MMPQSEPADATDALRTPVTSHCECRESALRRRSIHLQQDSYLPTCLENLTMDFDEDMSGLQIEDLGEYFLQTDINDNWKGFSLGYTDEEQQQNPKQTAGVHGSENTGAAVSSAQHLTSPPLASISEMLKHGNGLGVGLGFGSPRKDFANLFQTGLTPASAKPDVAMMNRATRDAIELANFSLDQHRKPAALPIAISAAAKAAPSLGGSIKPAAPKVPSPQCQNILSSDDDDMNSFGAAAAFKREFDFMTVSCDPSGCSTIGSTATVSAPSPTPEDDRGYRKKSREKMRRQEVNVKFEELVDLLGLSNRVRKSAILQEAVSAIKSLKRERDELRRDRDRLQQEVSKLATCLQYSHLGSVAAAMTQPNQQLSHMNPSGHLLNQHDPQAAVSSGMQAVHTHPLNVPCNPGTNCFPISSAFSSISSQLGSSSSSGSGQVAIAPKSLKPTPFTPIAPDTEMK</sequence>